<dbReference type="PANTHER" id="PTHR11001:SF2">
    <property type="entry name" value="MITOCHONDRIAL FISSION PROCESS PROTEIN 1"/>
    <property type="match status" value="1"/>
</dbReference>
<dbReference type="EMBL" id="LGAV01000004">
    <property type="protein sequence ID" value="KOS14419.1"/>
    <property type="molecule type" value="Genomic_DNA"/>
</dbReference>
<protein>
    <recommendedName>
        <fullName evidence="2">Mitochondrial fission process protein 1</fullName>
    </recommendedName>
    <alternativeName>
        <fullName evidence="4">Mitochondrial 18 kDa protein</fullName>
    </alternativeName>
</protein>
<evidence type="ECO:0000256" key="2">
    <source>
        <dbReference type="ARBA" id="ARBA00017835"/>
    </source>
</evidence>
<dbReference type="SUPFAM" id="SSF56214">
    <property type="entry name" value="4'-phosphopantetheinyl transferase"/>
    <property type="match status" value="1"/>
</dbReference>
<gene>
    <name evidence="6" type="ORF">Malapachy_3824</name>
</gene>
<dbReference type="InterPro" id="IPR008278">
    <property type="entry name" value="4-PPantetheinyl_Trfase_dom"/>
</dbReference>
<name>A0A0M9VPG1_9BASI</name>
<evidence type="ECO:0000313" key="6">
    <source>
        <dbReference type="EMBL" id="KOS14419.1"/>
    </source>
</evidence>
<dbReference type="InterPro" id="IPR002582">
    <property type="entry name" value="ACPS"/>
</dbReference>
<proteinExistence type="inferred from homology"/>
<dbReference type="GO" id="GO:0005739">
    <property type="term" value="C:mitochondrion"/>
    <property type="evidence" value="ECO:0007669"/>
    <property type="project" value="TreeGrafter"/>
</dbReference>
<feature type="domain" description="4'-phosphopantetheinyl transferase" evidence="5">
    <location>
        <begin position="224"/>
        <end position="320"/>
    </location>
</feature>
<dbReference type="VEuPathDB" id="FungiDB:Malapachy_3824"/>
<dbReference type="HAMAP" id="MF_00101">
    <property type="entry name" value="AcpS"/>
    <property type="match status" value="1"/>
</dbReference>
<dbReference type="OrthoDB" id="424969at2759"/>
<dbReference type="GO" id="GO:0000266">
    <property type="term" value="P:mitochondrial fission"/>
    <property type="evidence" value="ECO:0007669"/>
    <property type="project" value="TreeGrafter"/>
</dbReference>
<dbReference type="InterPro" id="IPR019560">
    <property type="entry name" value="Mitochondrial_18_kDa_protein"/>
</dbReference>
<dbReference type="InterPro" id="IPR037143">
    <property type="entry name" value="4-PPantetheinyl_Trfase_dom_sf"/>
</dbReference>
<evidence type="ECO:0000256" key="1">
    <source>
        <dbReference type="ARBA" id="ARBA00009224"/>
    </source>
</evidence>
<dbReference type="GeneID" id="28730159"/>
<dbReference type="Proteomes" id="UP000037751">
    <property type="component" value="Unassembled WGS sequence"/>
</dbReference>
<dbReference type="GO" id="GO:0000287">
    <property type="term" value="F:magnesium ion binding"/>
    <property type="evidence" value="ECO:0007669"/>
    <property type="project" value="InterPro"/>
</dbReference>
<keyword evidence="7" id="KW-1185">Reference proteome</keyword>
<keyword evidence="3" id="KW-0808">Transferase</keyword>
<accession>A0A0M9VPG1</accession>
<dbReference type="PANTHER" id="PTHR11001">
    <property type="entry name" value="MITOCHONDRIAL FISSION PROCESS PROTEIN 1"/>
    <property type="match status" value="1"/>
</dbReference>
<evidence type="ECO:0000259" key="5">
    <source>
        <dbReference type="Pfam" id="PF01648"/>
    </source>
</evidence>
<dbReference type="Pfam" id="PF01648">
    <property type="entry name" value="ACPS"/>
    <property type="match status" value="1"/>
</dbReference>
<organism evidence="6 7">
    <name type="scientific">Malassezia pachydermatis</name>
    <dbReference type="NCBI Taxonomy" id="77020"/>
    <lineage>
        <taxon>Eukaryota</taxon>
        <taxon>Fungi</taxon>
        <taxon>Dikarya</taxon>
        <taxon>Basidiomycota</taxon>
        <taxon>Ustilaginomycotina</taxon>
        <taxon>Malasseziomycetes</taxon>
        <taxon>Malasseziales</taxon>
        <taxon>Malasseziaceae</taxon>
        <taxon>Malassezia</taxon>
    </lineage>
</organism>
<dbReference type="AlphaFoldDB" id="A0A0M9VPG1"/>
<dbReference type="Gene3D" id="3.90.470.20">
    <property type="entry name" value="4'-phosphopantetheinyl transferase domain"/>
    <property type="match status" value="1"/>
</dbReference>
<dbReference type="RefSeq" id="XP_017992051.1">
    <property type="nucleotide sequence ID" value="XM_018138283.1"/>
</dbReference>
<reference evidence="6 7" key="1">
    <citation type="submission" date="2015-07" db="EMBL/GenBank/DDBJ databases">
        <title>Draft Genome Sequence of Malassezia furfur CBS1878 and Malassezia pachydermatis CBS1879.</title>
        <authorList>
            <person name="Triana S."/>
            <person name="Ohm R."/>
            <person name="Gonzalez A."/>
            <person name="DeCock H."/>
            <person name="Restrepo S."/>
            <person name="Celis A."/>
        </authorList>
    </citation>
    <scope>NUCLEOTIDE SEQUENCE [LARGE SCALE GENOMIC DNA]</scope>
    <source>
        <strain evidence="6 7">CBS 1879</strain>
    </source>
</reference>
<evidence type="ECO:0000256" key="3">
    <source>
        <dbReference type="ARBA" id="ARBA00022679"/>
    </source>
</evidence>
<dbReference type="Pfam" id="PF10558">
    <property type="entry name" value="MTP18"/>
    <property type="match status" value="1"/>
</dbReference>
<dbReference type="GO" id="GO:0006633">
    <property type="term" value="P:fatty acid biosynthetic process"/>
    <property type="evidence" value="ECO:0007669"/>
    <property type="project" value="InterPro"/>
</dbReference>
<evidence type="ECO:0000313" key="7">
    <source>
        <dbReference type="Proteomes" id="UP000037751"/>
    </source>
</evidence>
<dbReference type="GO" id="GO:0008897">
    <property type="term" value="F:holo-[acyl-carrier-protein] synthase activity"/>
    <property type="evidence" value="ECO:0007669"/>
    <property type="project" value="InterPro"/>
</dbReference>
<comment type="similarity">
    <text evidence="1">Belongs to the MTFP1 family.</text>
</comment>
<sequence>MMGLDLVQEHHERSSHLDESLGRYSAYTIRLKTIIATGSRYIAYSSDIGEAFRPLTRPNVVRAAYGISWAYIFADVGYTCWKANDELDKTSPSKYMDLGWIAARRAVFQTLASLVLPAVTIHSVVKYSAPLFARHASKHVRAFGPTLAGLLAVPLLPIMFDHPVEHAVDTVFDEIEYRLASLMGNTDAKKVKDMNKLTNEYSVSSVTESESSSSPLFAKLAVLGLGVDLVYLPRLRQLHLARRILAPSEAMHFQTVSPTMAQDDCLRFLATRWTCKEATYKAVYPHLALRATDIAVHKDGGAKPTIVLERPTQQYHSASGRNVSDLVARLRFHASVSHDGDYVMASVLAEDPSAA</sequence>
<comment type="caution">
    <text evidence="6">The sequence shown here is derived from an EMBL/GenBank/DDBJ whole genome shotgun (WGS) entry which is preliminary data.</text>
</comment>
<evidence type="ECO:0000256" key="4">
    <source>
        <dbReference type="ARBA" id="ARBA00029631"/>
    </source>
</evidence>